<dbReference type="InterPro" id="IPR050592">
    <property type="entry name" value="GDSL_lipolytic_enzyme"/>
</dbReference>
<evidence type="ECO:0000256" key="1">
    <source>
        <dbReference type="ARBA" id="ARBA00008668"/>
    </source>
</evidence>
<dbReference type="PANTHER" id="PTHR45642">
    <property type="entry name" value="GDSL ESTERASE/LIPASE EXL3"/>
    <property type="match status" value="1"/>
</dbReference>
<feature type="chain" id="PRO_5040347146" description="GDSL esterase/lipase" evidence="3">
    <location>
        <begin position="24"/>
        <end position="306"/>
    </location>
</feature>
<dbReference type="CDD" id="cd01837">
    <property type="entry name" value="SGNH_plant_lipase_like"/>
    <property type="match status" value="1"/>
</dbReference>
<dbReference type="Proteomes" id="UP001153076">
    <property type="component" value="Unassembled WGS sequence"/>
</dbReference>
<comment type="similarity">
    <text evidence="1">Belongs to the 'GDSL' lipolytic enzyme family.</text>
</comment>
<dbReference type="Pfam" id="PF00657">
    <property type="entry name" value="Lipase_GDSL"/>
    <property type="match status" value="1"/>
</dbReference>
<organism evidence="4 5">
    <name type="scientific">Carnegiea gigantea</name>
    <dbReference type="NCBI Taxonomy" id="171969"/>
    <lineage>
        <taxon>Eukaryota</taxon>
        <taxon>Viridiplantae</taxon>
        <taxon>Streptophyta</taxon>
        <taxon>Embryophyta</taxon>
        <taxon>Tracheophyta</taxon>
        <taxon>Spermatophyta</taxon>
        <taxon>Magnoliopsida</taxon>
        <taxon>eudicotyledons</taxon>
        <taxon>Gunneridae</taxon>
        <taxon>Pentapetalae</taxon>
        <taxon>Caryophyllales</taxon>
        <taxon>Cactineae</taxon>
        <taxon>Cactaceae</taxon>
        <taxon>Cactoideae</taxon>
        <taxon>Echinocereeae</taxon>
        <taxon>Carnegiea</taxon>
    </lineage>
</organism>
<proteinExistence type="inferred from homology"/>
<evidence type="ECO:0008006" key="6">
    <source>
        <dbReference type="Google" id="ProtNLM"/>
    </source>
</evidence>
<comment type="caution">
    <text evidence="4">The sequence shown here is derived from an EMBL/GenBank/DDBJ whole genome shotgun (WGS) entry which is preliminary data.</text>
</comment>
<dbReference type="InterPro" id="IPR036514">
    <property type="entry name" value="SGNH_hydro_sf"/>
</dbReference>
<evidence type="ECO:0000256" key="3">
    <source>
        <dbReference type="SAM" id="SignalP"/>
    </source>
</evidence>
<dbReference type="AlphaFoldDB" id="A0A9Q1JRE0"/>
<evidence type="ECO:0000256" key="2">
    <source>
        <dbReference type="ARBA" id="ARBA00022729"/>
    </source>
</evidence>
<dbReference type="GO" id="GO:0016788">
    <property type="term" value="F:hydrolase activity, acting on ester bonds"/>
    <property type="evidence" value="ECO:0007669"/>
    <property type="project" value="InterPro"/>
</dbReference>
<sequence length="306" mass="33981">MPPLSSLLLFSLCHLLHHSTTTSAPPITAIYVFGDSTVDPGNNNFLPATFKANHYPYGIDFPGRVPTGRFCDGLIAPDFMAGSLGLKEAIPPYLDPAVTDRDLLTGVSFASGGSGLDDLTLKVTRALDLTTQIAYFKEALNRMERTVGREKATWTVQNAMFLISVGTNDMVINYFDLPTRALQYSPSEYSDFLLYRLRSTIQLLYNVGARRFVVVGLPPVGCLPIQVSLNSIIPGLHWLQRLCVDSQNEDSRLHNSKLQSLLNDLESQHSDARFVYADIYAIVQDMINRPKCYGNDSSLFTFLPFT</sequence>
<name>A0A9Q1JRE0_9CARY</name>
<protein>
    <recommendedName>
        <fullName evidence="6">GDSL esterase/lipase</fullName>
    </recommendedName>
</protein>
<dbReference type="InterPro" id="IPR001087">
    <property type="entry name" value="GDSL"/>
</dbReference>
<dbReference type="Gene3D" id="3.40.50.1110">
    <property type="entry name" value="SGNH hydrolase"/>
    <property type="match status" value="1"/>
</dbReference>
<dbReference type="InterPro" id="IPR035669">
    <property type="entry name" value="SGNH_plant_lipase-like"/>
</dbReference>
<accession>A0A9Q1JRE0</accession>
<evidence type="ECO:0000313" key="5">
    <source>
        <dbReference type="Proteomes" id="UP001153076"/>
    </source>
</evidence>
<keyword evidence="2 3" id="KW-0732">Signal</keyword>
<dbReference type="EMBL" id="JAKOGI010000874">
    <property type="protein sequence ID" value="KAJ8429649.1"/>
    <property type="molecule type" value="Genomic_DNA"/>
</dbReference>
<evidence type="ECO:0000313" key="4">
    <source>
        <dbReference type="EMBL" id="KAJ8429649.1"/>
    </source>
</evidence>
<feature type="signal peptide" evidence="3">
    <location>
        <begin position="1"/>
        <end position="23"/>
    </location>
</feature>
<dbReference type="OrthoDB" id="1600564at2759"/>
<reference evidence="4" key="1">
    <citation type="submission" date="2022-04" db="EMBL/GenBank/DDBJ databases">
        <title>Carnegiea gigantea Genome sequencing and assembly v2.</title>
        <authorList>
            <person name="Copetti D."/>
            <person name="Sanderson M.J."/>
            <person name="Burquez A."/>
            <person name="Wojciechowski M.F."/>
        </authorList>
    </citation>
    <scope>NUCLEOTIDE SEQUENCE</scope>
    <source>
        <strain evidence="4">SGP5-SGP5p</strain>
        <tissue evidence="4">Aerial part</tissue>
    </source>
</reference>
<dbReference type="SUPFAM" id="SSF52266">
    <property type="entry name" value="SGNH hydrolase"/>
    <property type="match status" value="1"/>
</dbReference>
<keyword evidence="5" id="KW-1185">Reference proteome</keyword>
<dbReference type="PANTHER" id="PTHR45642:SF139">
    <property type="entry name" value="SGNH HYDROLASE-TYPE ESTERASE DOMAIN-CONTAINING PROTEIN"/>
    <property type="match status" value="1"/>
</dbReference>
<gene>
    <name evidence="4" type="ORF">Cgig2_001645</name>
</gene>